<dbReference type="AlphaFoldDB" id="A0AA86PI53"/>
<dbReference type="EMBL" id="CATOUU010000635">
    <property type="protein sequence ID" value="CAI9936305.1"/>
    <property type="molecule type" value="Genomic_DNA"/>
</dbReference>
<name>A0AA86PI53_9EUKA</name>
<evidence type="ECO:0000313" key="3">
    <source>
        <dbReference type="Proteomes" id="UP001642409"/>
    </source>
</evidence>
<protein>
    <submittedName>
        <fullName evidence="2">Hypothetical_protein</fullName>
    </submittedName>
</protein>
<reference evidence="1" key="1">
    <citation type="submission" date="2023-06" db="EMBL/GenBank/DDBJ databases">
        <authorList>
            <person name="Kurt Z."/>
        </authorList>
    </citation>
    <scope>NUCLEOTIDE SEQUENCE</scope>
</reference>
<comment type="caution">
    <text evidence="1">The sequence shown here is derived from an EMBL/GenBank/DDBJ whole genome shotgun (WGS) entry which is preliminary data.</text>
</comment>
<gene>
    <name evidence="1" type="ORF">HINF_LOCUS23950</name>
    <name evidence="2" type="ORF">HINF_LOCUS52944</name>
</gene>
<evidence type="ECO:0000313" key="1">
    <source>
        <dbReference type="EMBL" id="CAI9936305.1"/>
    </source>
</evidence>
<proteinExistence type="predicted"/>
<accession>A0AA86PI53</accession>
<dbReference type="EMBL" id="CAXDID020000267">
    <property type="protein sequence ID" value="CAL6067275.1"/>
    <property type="molecule type" value="Genomic_DNA"/>
</dbReference>
<sequence length="187" mass="20451">MNLQPSQDYKSLWDVNYNGQQLTNTSDSTHVYLKKKGKKQNFSISSVTRNVIAEFNINSVVGGCIGYILHSSAQIIDISVVNNNLNSSGYYMYVSALIGTIDSNSSTNVIQMNNCYIQSINVWSVETFSSLGFVMQIQHPQITSITTSITKTFSTGISTINGVQINNCPNILATIINGVYVVPTNGC</sequence>
<organism evidence="1">
    <name type="scientific">Hexamita inflata</name>
    <dbReference type="NCBI Taxonomy" id="28002"/>
    <lineage>
        <taxon>Eukaryota</taxon>
        <taxon>Metamonada</taxon>
        <taxon>Diplomonadida</taxon>
        <taxon>Hexamitidae</taxon>
        <taxon>Hexamitinae</taxon>
        <taxon>Hexamita</taxon>
    </lineage>
</organism>
<evidence type="ECO:0000313" key="2">
    <source>
        <dbReference type="EMBL" id="CAL6067275.1"/>
    </source>
</evidence>
<dbReference type="Proteomes" id="UP001642409">
    <property type="component" value="Unassembled WGS sequence"/>
</dbReference>
<reference evidence="2 3" key="2">
    <citation type="submission" date="2024-07" db="EMBL/GenBank/DDBJ databases">
        <authorList>
            <person name="Akdeniz Z."/>
        </authorList>
    </citation>
    <scope>NUCLEOTIDE SEQUENCE [LARGE SCALE GENOMIC DNA]</scope>
</reference>
<keyword evidence="3" id="KW-1185">Reference proteome</keyword>